<reference evidence="1 2" key="1">
    <citation type="submission" date="2019-08" db="EMBL/GenBank/DDBJ databases">
        <title>Whole genome sequencing of chitin degrading bacteria Chitinophaga pinensis YS16.</title>
        <authorList>
            <person name="Singh R.P."/>
            <person name="Manchanda G."/>
            <person name="Maurya I.K."/>
            <person name="Joshi N.K."/>
            <person name="Srivastava A.K."/>
        </authorList>
    </citation>
    <scope>NUCLEOTIDE SEQUENCE [LARGE SCALE GENOMIC DNA]</scope>
    <source>
        <strain evidence="1 2">YS-16</strain>
    </source>
</reference>
<dbReference type="OrthoDB" id="262508at2"/>
<dbReference type="AlphaFoldDB" id="A0A5C6LYZ0"/>
<comment type="caution">
    <text evidence="1">The sequence shown here is derived from an EMBL/GenBank/DDBJ whole genome shotgun (WGS) entry which is preliminary data.</text>
</comment>
<proteinExistence type="predicted"/>
<evidence type="ECO:0000313" key="2">
    <source>
        <dbReference type="Proteomes" id="UP000318815"/>
    </source>
</evidence>
<organism evidence="1 2">
    <name type="scientific">Chitinophaga pinensis</name>
    <dbReference type="NCBI Taxonomy" id="79329"/>
    <lineage>
        <taxon>Bacteria</taxon>
        <taxon>Pseudomonadati</taxon>
        <taxon>Bacteroidota</taxon>
        <taxon>Chitinophagia</taxon>
        <taxon>Chitinophagales</taxon>
        <taxon>Chitinophagaceae</taxon>
        <taxon>Chitinophaga</taxon>
    </lineage>
</organism>
<dbReference type="RefSeq" id="WP_146302958.1">
    <property type="nucleotide sequence ID" value="NZ_VOHS01000001.1"/>
</dbReference>
<accession>A0A5C6LYZ0</accession>
<sequence>MWNNIINTALLGTGKKQLSPAELPTDLATVATTIMEDRSLDAETQFLHIAAIVLNYRQSGVSAEHNSGVPLQAAPPEEQPYCNKAAIYALQDALDMDLLPLVTYWLEACYDKGQIVVPEYIPVLLETAVSQKRIRHLTMAVCGKRGQWLSNMNADWQFPFSLSNEDRWQTGSAEDRRQVLQEMRQSFPGIGRDWLMQTWTQENTSARTEFLKIMRTNISEDDLRWLESLQEKNQKVKDEIWALLKQIPSSFIVQAYWQVLQQAVSRGAKQSLQISLQLPLDKIIIDSGIATLSNEKHLSEEAYILFQLAGSVPPVWWESHFKVDKEEVIDIFQNDDLGKRFIPALILAAGRFKDAAWLRLLLATSTTFYPDVIPLLPAAEQEEYALRLFATYPQDVINYLSNRTEEWGLSLTAEVLKWMARNPYQYTRNFFDKHVLQLPPAIVEELDKLTPEEPAYQGTWRNTSDHIRKLISCKVQITNAFK</sequence>
<evidence type="ECO:0000313" key="1">
    <source>
        <dbReference type="EMBL" id="TWW02383.1"/>
    </source>
</evidence>
<keyword evidence="2" id="KW-1185">Reference proteome</keyword>
<gene>
    <name evidence="1" type="ORF">FEF09_00825</name>
</gene>
<dbReference type="InterPro" id="IPR043746">
    <property type="entry name" value="DUF5691"/>
</dbReference>
<dbReference type="EMBL" id="VOHS01000001">
    <property type="protein sequence ID" value="TWW02383.1"/>
    <property type="molecule type" value="Genomic_DNA"/>
</dbReference>
<name>A0A5C6LYZ0_9BACT</name>
<dbReference type="Pfam" id="PF18944">
    <property type="entry name" value="DUF5691"/>
    <property type="match status" value="1"/>
</dbReference>
<dbReference type="Proteomes" id="UP000318815">
    <property type="component" value="Unassembled WGS sequence"/>
</dbReference>
<protein>
    <submittedName>
        <fullName evidence="1">Uncharacterized protein</fullName>
    </submittedName>
</protein>